<evidence type="ECO:0000256" key="1">
    <source>
        <dbReference type="ARBA" id="ARBA00022801"/>
    </source>
</evidence>
<evidence type="ECO:0000259" key="2">
    <source>
        <dbReference type="Pfam" id="PF20434"/>
    </source>
</evidence>
<name>A0A502ELI3_9MYCO</name>
<dbReference type="SUPFAM" id="SSF53474">
    <property type="entry name" value="alpha/beta-Hydrolases"/>
    <property type="match status" value="1"/>
</dbReference>
<keyword evidence="1 3" id="KW-0378">Hydrolase</keyword>
<dbReference type="Proteomes" id="UP000320095">
    <property type="component" value="Unassembled WGS sequence"/>
</dbReference>
<dbReference type="InterPro" id="IPR049492">
    <property type="entry name" value="BD-FAE-like_dom"/>
</dbReference>
<dbReference type="PANTHER" id="PTHR48081:SF33">
    <property type="entry name" value="KYNURENINE FORMAMIDASE"/>
    <property type="match status" value="1"/>
</dbReference>
<gene>
    <name evidence="3" type="ORF">EAH80_01770</name>
</gene>
<dbReference type="InterPro" id="IPR019826">
    <property type="entry name" value="Carboxylesterase_B_AS"/>
</dbReference>
<dbReference type="EMBL" id="RCZG01000001">
    <property type="protein sequence ID" value="TPG37336.1"/>
    <property type="molecule type" value="Genomic_DNA"/>
</dbReference>
<dbReference type="Gene3D" id="3.40.50.1820">
    <property type="entry name" value="alpha/beta hydrolase"/>
    <property type="match status" value="1"/>
</dbReference>
<protein>
    <submittedName>
        <fullName evidence="3">Alpha/beta hydrolase</fullName>
    </submittedName>
</protein>
<feature type="domain" description="BD-FAE-like" evidence="2">
    <location>
        <begin position="145"/>
        <end position="342"/>
    </location>
</feature>
<evidence type="ECO:0000313" key="4">
    <source>
        <dbReference type="Proteomes" id="UP000320095"/>
    </source>
</evidence>
<organism evidence="3 4">
    <name type="scientific">Mycolicibacterium hodleri</name>
    <dbReference type="NCBI Taxonomy" id="49897"/>
    <lineage>
        <taxon>Bacteria</taxon>
        <taxon>Bacillati</taxon>
        <taxon>Actinomycetota</taxon>
        <taxon>Actinomycetes</taxon>
        <taxon>Mycobacteriales</taxon>
        <taxon>Mycobacteriaceae</taxon>
        <taxon>Mycolicibacterium</taxon>
    </lineage>
</organism>
<sequence>MACSYGRWVASAKPGDYVIALSGASASVPLIGRHLEVLGGFAALGVGGRRYVSGLAAGVAQARFSLDRAERRQANQALTPSVLTAALETVIAAEQLVQPWPSHREPAPLWKAAGQRRYVYRSSVCYGDHPSQLLDVWRSNDDDTLQKPRPVLVFVPGGAWVFGSRTLQGHALMAHLARRGWVCLSIQYRTSPRHRWPRQMTDVKAAIAWARANAQRFGGDPDFVAVAGCSAGGHLATLAGLTANDPQWQAELSADADTSVDAIVSVYGVYDWQDRASKERDRFMEFLERVVVKRSQARHPGIFRAASPTERVHSLAPPFLAVHGSDDRLIPVGEARAFVDRLRSVSEATVGYIELPGVGHGFDLIDGVRTAPVVAAIGRFLQQVHQNRLNGRVTSAV</sequence>
<accession>A0A502ELI3</accession>
<dbReference type="PROSITE" id="PS00122">
    <property type="entry name" value="CARBOXYLESTERASE_B_1"/>
    <property type="match status" value="1"/>
</dbReference>
<comment type="caution">
    <text evidence="3">The sequence shown here is derived from an EMBL/GenBank/DDBJ whole genome shotgun (WGS) entry which is preliminary data.</text>
</comment>
<reference evidence="3 4" key="1">
    <citation type="journal article" date="2019" name="Environ. Microbiol.">
        <title>Species interactions and distinct microbial communities in high Arctic permafrost affected cryosols are associated with the CH4 and CO2 gas fluxes.</title>
        <authorList>
            <person name="Altshuler I."/>
            <person name="Hamel J."/>
            <person name="Turney S."/>
            <person name="Magnuson E."/>
            <person name="Levesque R."/>
            <person name="Greer C."/>
            <person name="Whyte L.G."/>
        </authorList>
    </citation>
    <scope>NUCLEOTIDE SEQUENCE [LARGE SCALE GENOMIC DNA]</scope>
    <source>
        <strain evidence="3 4">S5.20</strain>
    </source>
</reference>
<dbReference type="InterPro" id="IPR050300">
    <property type="entry name" value="GDXG_lipolytic_enzyme"/>
</dbReference>
<dbReference type="PANTHER" id="PTHR48081">
    <property type="entry name" value="AB HYDROLASE SUPERFAMILY PROTEIN C4A8.06C"/>
    <property type="match status" value="1"/>
</dbReference>
<proteinExistence type="predicted"/>
<dbReference type="Pfam" id="PF20434">
    <property type="entry name" value="BD-FAE"/>
    <property type="match status" value="1"/>
</dbReference>
<evidence type="ECO:0000313" key="3">
    <source>
        <dbReference type="EMBL" id="TPG37336.1"/>
    </source>
</evidence>
<dbReference type="GO" id="GO:0016787">
    <property type="term" value="F:hydrolase activity"/>
    <property type="evidence" value="ECO:0007669"/>
    <property type="project" value="UniProtKB-KW"/>
</dbReference>
<dbReference type="OrthoDB" id="9803828at2"/>
<dbReference type="AlphaFoldDB" id="A0A502ELI3"/>
<dbReference type="InterPro" id="IPR029058">
    <property type="entry name" value="AB_hydrolase_fold"/>
</dbReference>
<keyword evidence="4" id="KW-1185">Reference proteome</keyword>